<dbReference type="GO" id="GO:0140042">
    <property type="term" value="P:lipid droplet formation"/>
    <property type="evidence" value="ECO:0007669"/>
    <property type="project" value="UniProtKB-ARBA"/>
</dbReference>
<keyword evidence="9" id="KW-1185">Reference proteome</keyword>
<dbReference type="AlphaFoldDB" id="A0A1R2CNQ6"/>
<feature type="transmembrane region" description="Helical" evidence="7">
    <location>
        <begin position="245"/>
        <end position="269"/>
    </location>
</feature>
<evidence type="ECO:0000256" key="5">
    <source>
        <dbReference type="ARBA" id="ARBA00023098"/>
    </source>
</evidence>
<protein>
    <recommendedName>
        <fullName evidence="10">Seipin</fullName>
    </recommendedName>
</protein>
<gene>
    <name evidence="8" type="ORF">SteCoe_6924</name>
</gene>
<evidence type="ECO:0000256" key="7">
    <source>
        <dbReference type="SAM" id="Phobius"/>
    </source>
</evidence>
<feature type="transmembrane region" description="Helical" evidence="7">
    <location>
        <begin position="63"/>
        <end position="84"/>
    </location>
</feature>
<evidence type="ECO:0000256" key="3">
    <source>
        <dbReference type="ARBA" id="ARBA00022824"/>
    </source>
</evidence>
<dbReference type="CDD" id="cd23995">
    <property type="entry name" value="Seipin_BSCL2_like"/>
    <property type="match status" value="1"/>
</dbReference>
<organism evidence="8 9">
    <name type="scientific">Stentor coeruleus</name>
    <dbReference type="NCBI Taxonomy" id="5963"/>
    <lineage>
        <taxon>Eukaryota</taxon>
        <taxon>Sar</taxon>
        <taxon>Alveolata</taxon>
        <taxon>Ciliophora</taxon>
        <taxon>Postciliodesmatophora</taxon>
        <taxon>Heterotrichea</taxon>
        <taxon>Heterotrichida</taxon>
        <taxon>Stentoridae</taxon>
        <taxon>Stentor</taxon>
    </lineage>
</organism>
<dbReference type="PANTHER" id="PTHR21212">
    <property type="entry name" value="BERNARDINELLI-SEIP CONGENITAL LIPODYSTROPHY 2 HOMOLOG BSCL2 PROTEIN"/>
    <property type="match status" value="1"/>
</dbReference>
<accession>A0A1R2CNQ6</accession>
<evidence type="ECO:0000256" key="2">
    <source>
        <dbReference type="ARBA" id="ARBA00022692"/>
    </source>
</evidence>
<sequence>MSKYIIVLASLFPIAKYTSRLIQSSPGTDMIIASPHKFLDCIHDFHTRVLKTIDKSLQILKTWILISLVLCTFAIISSLIYYLIYQIIMPVRYQHSIISMYKGQDSLIGLTDQEVTLQNENYLISVNLQVPEDEINAALGNFEVELTFMYKNGQIKKLKNLGILKYYSYYTKIIKNLVKLPFVLLGIYDESQVVTVKFYHSLFHAEEIDKVFIKIVPQELRVYSMSIDFEVKLEGIRNFMYMHGYYSFFIGTGVIFCMLCGCFIMMAALNYEWIWKNQDIKESEVKDGRSKEDNETCASSEDACPCPQEIEFQFASIIKQVPEKPWYKVL</sequence>
<dbReference type="Pfam" id="PF06775">
    <property type="entry name" value="Seipin"/>
    <property type="match status" value="1"/>
</dbReference>
<reference evidence="8 9" key="1">
    <citation type="submission" date="2016-11" db="EMBL/GenBank/DDBJ databases">
        <title>The macronuclear genome of Stentor coeruleus: a giant cell with tiny introns.</title>
        <authorList>
            <person name="Slabodnick M."/>
            <person name="Ruby J.G."/>
            <person name="Reiff S.B."/>
            <person name="Swart E.C."/>
            <person name="Gosai S."/>
            <person name="Prabakaran S."/>
            <person name="Witkowska E."/>
            <person name="Larue G.E."/>
            <person name="Fisher S."/>
            <person name="Freeman R.M."/>
            <person name="Gunawardena J."/>
            <person name="Chu W."/>
            <person name="Stover N.A."/>
            <person name="Gregory B.D."/>
            <person name="Nowacki M."/>
            <person name="Derisi J."/>
            <person name="Roy S.W."/>
            <person name="Marshall W.F."/>
            <person name="Sood P."/>
        </authorList>
    </citation>
    <scope>NUCLEOTIDE SEQUENCE [LARGE SCALE GENOMIC DNA]</scope>
    <source>
        <strain evidence="8">WM001</strain>
    </source>
</reference>
<dbReference type="GO" id="GO:0005789">
    <property type="term" value="C:endoplasmic reticulum membrane"/>
    <property type="evidence" value="ECO:0007669"/>
    <property type="project" value="UniProtKB-SubCell"/>
</dbReference>
<keyword evidence="2 7" id="KW-0812">Transmembrane</keyword>
<dbReference type="GO" id="GO:0006629">
    <property type="term" value="P:lipid metabolic process"/>
    <property type="evidence" value="ECO:0007669"/>
    <property type="project" value="UniProtKB-KW"/>
</dbReference>
<evidence type="ECO:0000256" key="4">
    <source>
        <dbReference type="ARBA" id="ARBA00022989"/>
    </source>
</evidence>
<dbReference type="PANTHER" id="PTHR21212:SF0">
    <property type="entry name" value="SEIPIN"/>
    <property type="match status" value="1"/>
</dbReference>
<keyword evidence="4 7" id="KW-1133">Transmembrane helix</keyword>
<evidence type="ECO:0000256" key="1">
    <source>
        <dbReference type="ARBA" id="ARBA00004477"/>
    </source>
</evidence>
<comment type="subcellular location">
    <subcellularLocation>
        <location evidence="1">Endoplasmic reticulum membrane</location>
        <topology evidence="1">Multi-pass membrane protein</topology>
    </subcellularLocation>
</comment>
<evidence type="ECO:0000313" key="8">
    <source>
        <dbReference type="EMBL" id="OMJ90647.1"/>
    </source>
</evidence>
<dbReference type="InterPro" id="IPR009617">
    <property type="entry name" value="Seipin"/>
</dbReference>
<keyword evidence="3" id="KW-0256">Endoplasmic reticulum</keyword>
<dbReference type="EMBL" id="MPUH01000098">
    <property type="protein sequence ID" value="OMJ90647.1"/>
    <property type="molecule type" value="Genomic_DNA"/>
</dbReference>
<name>A0A1R2CNQ6_9CILI</name>
<dbReference type="OrthoDB" id="3990054at2759"/>
<evidence type="ECO:0000256" key="6">
    <source>
        <dbReference type="ARBA" id="ARBA00023136"/>
    </source>
</evidence>
<keyword evidence="6 7" id="KW-0472">Membrane</keyword>
<proteinExistence type="predicted"/>
<evidence type="ECO:0008006" key="10">
    <source>
        <dbReference type="Google" id="ProtNLM"/>
    </source>
</evidence>
<comment type="caution">
    <text evidence="8">The sequence shown here is derived from an EMBL/GenBank/DDBJ whole genome shotgun (WGS) entry which is preliminary data.</text>
</comment>
<evidence type="ECO:0000313" key="9">
    <source>
        <dbReference type="Proteomes" id="UP000187209"/>
    </source>
</evidence>
<keyword evidence="5" id="KW-0443">Lipid metabolism</keyword>
<dbReference type="Proteomes" id="UP000187209">
    <property type="component" value="Unassembled WGS sequence"/>
</dbReference>